<reference evidence="4" key="1">
    <citation type="submission" date="2016-10" db="EMBL/GenBank/DDBJ databases">
        <authorList>
            <person name="Varghese N."/>
            <person name="Submissions S."/>
        </authorList>
    </citation>
    <scope>NUCLEOTIDE SEQUENCE [LARGE SCALE GENOMIC DNA]</scope>
    <source>
        <strain evidence="4">DSM 3669</strain>
    </source>
</reference>
<dbReference type="EMBL" id="FOYM01000001">
    <property type="protein sequence ID" value="SFQ95177.1"/>
    <property type="molecule type" value="Genomic_DNA"/>
</dbReference>
<dbReference type="AlphaFoldDB" id="A0A1I6CPT8"/>
<gene>
    <name evidence="3" type="ORF">SAMN05660706_101143</name>
</gene>
<accession>A0A1I6CPT8</accession>
<dbReference type="Pfam" id="PF13451">
    <property type="entry name" value="zf_Tbcl"/>
    <property type="match status" value="1"/>
</dbReference>
<name>A0A1I6CPT8_9FIRM</name>
<evidence type="ECO:0000259" key="2">
    <source>
        <dbReference type="Pfam" id="PF23477"/>
    </source>
</evidence>
<proteinExistence type="predicted"/>
<dbReference type="InterPro" id="IPR025306">
    <property type="entry name" value="Zn-bnd_dom_prob"/>
</dbReference>
<feature type="domain" description="CxxC-x17-CxxC" evidence="2">
    <location>
        <begin position="60"/>
        <end position="96"/>
    </location>
</feature>
<dbReference type="Proteomes" id="UP000199584">
    <property type="component" value="Unassembled WGS sequence"/>
</dbReference>
<dbReference type="STRING" id="39060.SAMN05660706_101143"/>
<dbReference type="RefSeq" id="WP_092481672.1">
    <property type="nucleotide sequence ID" value="NZ_FOYM01000001.1"/>
</dbReference>
<feature type="domain" description="Probable zinc-binding" evidence="1">
    <location>
        <begin position="5"/>
        <end position="51"/>
    </location>
</feature>
<organism evidence="3 4">
    <name type="scientific">Desulfoscipio geothermicus DSM 3669</name>
    <dbReference type="NCBI Taxonomy" id="1121426"/>
    <lineage>
        <taxon>Bacteria</taxon>
        <taxon>Bacillati</taxon>
        <taxon>Bacillota</taxon>
        <taxon>Clostridia</taxon>
        <taxon>Eubacteriales</taxon>
        <taxon>Desulfallaceae</taxon>
        <taxon>Desulfoscipio</taxon>
    </lineage>
</organism>
<protein>
    <submittedName>
        <fullName evidence="3">CxxC-x17-CxxC domain-containing protein</fullName>
    </submittedName>
</protein>
<evidence type="ECO:0000313" key="3">
    <source>
        <dbReference type="EMBL" id="SFQ95177.1"/>
    </source>
</evidence>
<evidence type="ECO:0000259" key="1">
    <source>
        <dbReference type="Pfam" id="PF13451"/>
    </source>
</evidence>
<evidence type="ECO:0000313" key="4">
    <source>
        <dbReference type="Proteomes" id="UP000199584"/>
    </source>
</evidence>
<dbReference type="Pfam" id="PF23477">
    <property type="entry name" value="zf_Tbcl_2"/>
    <property type="match status" value="1"/>
</dbReference>
<sequence length="102" mass="11714">MVFTDKNLVCKDCGEEFTFTAGEQEFFFEKGFENAPARCPQCRKARRQQNNMRAGGSRERQMYEVVCDECGAMTSVPFKPNGTRPVYCKDCYQARRSNSAWA</sequence>
<keyword evidence="4" id="KW-1185">Reference proteome</keyword>
<dbReference type="NCBIfam" id="TIGR04272">
    <property type="entry name" value="cxxc_cxxc_Mbark"/>
    <property type="match status" value="1"/>
</dbReference>
<dbReference type="OrthoDB" id="5505402at2"/>
<dbReference type="InterPro" id="IPR026363">
    <property type="entry name" value="CxxC-x17-CxxC_dom"/>
</dbReference>